<feature type="transmembrane region" description="Helical" evidence="7">
    <location>
        <begin position="16"/>
        <end position="35"/>
    </location>
</feature>
<keyword evidence="3" id="KW-1003">Cell membrane</keyword>
<comment type="similarity">
    <text evidence="2">Belongs to the UPF0702 family.</text>
</comment>
<dbReference type="OrthoDB" id="1796697at2"/>
<dbReference type="PANTHER" id="PTHR34582:SF2">
    <property type="entry name" value="UPF0702 TRANSMEMBRANE PROTEIN YDFR"/>
    <property type="match status" value="1"/>
</dbReference>
<dbReference type="Pfam" id="PF04239">
    <property type="entry name" value="DUF421"/>
    <property type="match status" value="1"/>
</dbReference>
<evidence type="ECO:0000256" key="4">
    <source>
        <dbReference type="ARBA" id="ARBA00022692"/>
    </source>
</evidence>
<proteinExistence type="inferred from homology"/>
<dbReference type="AlphaFoldDB" id="A0A559J7U8"/>
<name>A0A559J7U8_9BACL</name>
<keyword evidence="6 7" id="KW-0472">Membrane</keyword>
<evidence type="ECO:0000256" key="1">
    <source>
        <dbReference type="ARBA" id="ARBA00004651"/>
    </source>
</evidence>
<evidence type="ECO:0000313" key="9">
    <source>
        <dbReference type="EMBL" id="TVX95944.1"/>
    </source>
</evidence>
<evidence type="ECO:0000256" key="5">
    <source>
        <dbReference type="ARBA" id="ARBA00022989"/>
    </source>
</evidence>
<dbReference type="Proteomes" id="UP000316330">
    <property type="component" value="Unassembled WGS sequence"/>
</dbReference>
<evidence type="ECO:0000256" key="6">
    <source>
        <dbReference type="ARBA" id="ARBA00023136"/>
    </source>
</evidence>
<comment type="subcellular location">
    <subcellularLocation>
        <location evidence="1">Cell membrane</location>
        <topology evidence="1">Multi-pass membrane protein</topology>
    </subcellularLocation>
</comment>
<dbReference type="InterPro" id="IPR007353">
    <property type="entry name" value="DUF421"/>
</dbReference>
<keyword evidence="10" id="KW-1185">Reference proteome</keyword>
<dbReference type="EMBL" id="VNJJ01000019">
    <property type="protein sequence ID" value="TVX95944.1"/>
    <property type="molecule type" value="Genomic_DNA"/>
</dbReference>
<protein>
    <submittedName>
        <fullName evidence="9">DUF421 domain-containing protein</fullName>
    </submittedName>
</protein>
<reference evidence="9 10" key="1">
    <citation type="submission" date="2019-07" db="EMBL/GenBank/DDBJ databases">
        <authorList>
            <person name="Kim J."/>
        </authorList>
    </citation>
    <scope>NUCLEOTIDE SEQUENCE [LARGE SCALE GENOMIC DNA]</scope>
    <source>
        <strain evidence="9 10">G13</strain>
    </source>
</reference>
<dbReference type="PANTHER" id="PTHR34582">
    <property type="entry name" value="UPF0702 TRANSMEMBRANE PROTEIN YCAP"/>
    <property type="match status" value="1"/>
</dbReference>
<evidence type="ECO:0000313" key="10">
    <source>
        <dbReference type="Proteomes" id="UP000316330"/>
    </source>
</evidence>
<gene>
    <name evidence="9" type="ORF">FPZ45_22250</name>
</gene>
<keyword evidence="4 7" id="KW-0812">Transmembrane</keyword>
<accession>A0A559J7U8</accession>
<evidence type="ECO:0000256" key="2">
    <source>
        <dbReference type="ARBA" id="ARBA00006448"/>
    </source>
</evidence>
<feature type="transmembrane region" description="Helical" evidence="7">
    <location>
        <begin position="67"/>
        <end position="88"/>
    </location>
</feature>
<dbReference type="Gene3D" id="3.30.240.20">
    <property type="entry name" value="bsu07140 like domains"/>
    <property type="match status" value="1"/>
</dbReference>
<dbReference type="GO" id="GO:0005886">
    <property type="term" value="C:plasma membrane"/>
    <property type="evidence" value="ECO:0007669"/>
    <property type="project" value="UniProtKB-SubCell"/>
</dbReference>
<keyword evidence="5 7" id="KW-1133">Transmembrane helix</keyword>
<organism evidence="9 10">
    <name type="scientific">Cohnella terricola</name>
    <dbReference type="NCBI Taxonomy" id="1289167"/>
    <lineage>
        <taxon>Bacteria</taxon>
        <taxon>Bacillati</taxon>
        <taxon>Bacillota</taxon>
        <taxon>Bacilli</taxon>
        <taxon>Bacillales</taxon>
        <taxon>Paenibacillaceae</taxon>
        <taxon>Cohnella</taxon>
    </lineage>
</organism>
<feature type="domain" description="YetF C-terminal" evidence="8">
    <location>
        <begin position="89"/>
        <end position="163"/>
    </location>
</feature>
<dbReference type="InterPro" id="IPR023090">
    <property type="entry name" value="UPF0702_alpha/beta_dom_sf"/>
</dbReference>
<evidence type="ECO:0000256" key="3">
    <source>
        <dbReference type="ARBA" id="ARBA00022475"/>
    </source>
</evidence>
<sequence>MVSLAQRSSLLLKVSFIWEAMAILFVGFCLLRILGKKTVGEMTGLEIITLLAMASHIGHAIPGDGLLKTIIVLSTFVALLLVIQYLSVKFNKVEKLFMGEAAVVIKDGQIQTDALKRLRMSVDQLEARLRENSIMSFEDVKTATIEISGQLGYELKRQAKPVTIGELEKILAPLLMTKAPPQPQYNLFKEVREKEHDKEIPKNLQ</sequence>
<evidence type="ECO:0000256" key="7">
    <source>
        <dbReference type="SAM" id="Phobius"/>
    </source>
</evidence>
<evidence type="ECO:0000259" key="8">
    <source>
        <dbReference type="Pfam" id="PF04239"/>
    </source>
</evidence>
<feature type="transmembrane region" description="Helical" evidence="7">
    <location>
        <begin position="42"/>
        <end position="61"/>
    </location>
</feature>
<comment type="caution">
    <text evidence="9">The sequence shown here is derived from an EMBL/GenBank/DDBJ whole genome shotgun (WGS) entry which is preliminary data.</text>
</comment>